<dbReference type="EMBL" id="JANBPG010002423">
    <property type="protein sequence ID" value="KAJ1885831.1"/>
    <property type="molecule type" value="Genomic_DNA"/>
</dbReference>
<dbReference type="Proteomes" id="UP001150581">
    <property type="component" value="Unassembled WGS sequence"/>
</dbReference>
<evidence type="ECO:0000313" key="1">
    <source>
        <dbReference type="EMBL" id="KAJ1885831.1"/>
    </source>
</evidence>
<comment type="caution">
    <text evidence="1">The sequence shown here is derived from an EMBL/GenBank/DDBJ whole genome shotgun (WGS) entry which is preliminary data.</text>
</comment>
<keyword evidence="2" id="KW-1185">Reference proteome</keyword>
<accession>A0ACC1I5H5</accession>
<organism evidence="1 2">
    <name type="scientific">Kickxella alabastrina</name>
    <dbReference type="NCBI Taxonomy" id="61397"/>
    <lineage>
        <taxon>Eukaryota</taxon>
        <taxon>Fungi</taxon>
        <taxon>Fungi incertae sedis</taxon>
        <taxon>Zoopagomycota</taxon>
        <taxon>Kickxellomycotina</taxon>
        <taxon>Kickxellomycetes</taxon>
        <taxon>Kickxellales</taxon>
        <taxon>Kickxellaceae</taxon>
        <taxon>Kickxella</taxon>
    </lineage>
</organism>
<protein>
    <submittedName>
        <fullName evidence="1">Nuclear receptor 2C2-associated protein</fullName>
    </submittedName>
</protein>
<keyword evidence="1" id="KW-0675">Receptor</keyword>
<proteinExistence type="predicted"/>
<evidence type="ECO:0000313" key="2">
    <source>
        <dbReference type="Proteomes" id="UP001150581"/>
    </source>
</evidence>
<sequence length="171" mass="19033">MPSESLTKWISKSKVSTVLNKDVKTYGRNNLFDDNTETCWNSEQGTPQWIMVEFTAPVQIHSIHMQFQGGFAGKSTQLFDMVATGIPQAELVCPLHVEDNNRVQEFVLPQQEQGRARRRVKVVFGESTDFYGRIVVYSMSFIGRVLDHSAMAAVDDSSIGASGVVADMVIV</sequence>
<gene>
    <name evidence="1" type="primary">NR2C2AP_1</name>
    <name evidence="1" type="ORF">LPJ66_009932</name>
</gene>
<reference evidence="1" key="1">
    <citation type="submission" date="2022-07" db="EMBL/GenBank/DDBJ databases">
        <title>Phylogenomic reconstructions and comparative analyses of Kickxellomycotina fungi.</title>
        <authorList>
            <person name="Reynolds N.K."/>
            <person name="Stajich J.E."/>
            <person name="Barry K."/>
            <person name="Grigoriev I.V."/>
            <person name="Crous P."/>
            <person name="Smith M.E."/>
        </authorList>
    </citation>
    <scope>NUCLEOTIDE SEQUENCE</scope>
    <source>
        <strain evidence="1">Benny 63K</strain>
    </source>
</reference>
<name>A0ACC1I5H5_9FUNG</name>